<dbReference type="Proteomes" id="UP001188597">
    <property type="component" value="Unassembled WGS sequence"/>
</dbReference>
<organism evidence="2 3">
    <name type="scientific">Escallonia herrerae</name>
    <dbReference type="NCBI Taxonomy" id="1293975"/>
    <lineage>
        <taxon>Eukaryota</taxon>
        <taxon>Viridiplantae</taxon>
        <taxon>Streptophyta</taxon>
        <taxon>Embryophyta</taxon>
        <taxon>Tracheophyta</taxon>
        <taxon>Spermatophyta</taxon>
        <taxon>Magnoliopsida</taxon>
        <taxon>eudicotyledons</taxon>
        <taxon>Gunneridae</taxon>
        <taxon>Pentapetalae</taxon>
        <taxon>asterids</taxon>
        <taxon>campanulids</taxon>
        <taxon>Escalloniales</taxon>
        <taxon>Escalloniaceae</taxon>
        <taxon>Escallonia</taxon>
    </lineage>
</organism>
<accession>A0AA88X3C5</accession>
<proteinExistence type="predicted"/>
<evidence type="ECO:0000259" key="1">
    <source>
        <dbReference type="Pfam" id="PF25597"/>
    </source>
</evidence>
<evidence type="ECO:0000313" key="3">
    <source>
        <dbReference type="Proteomes" id="UP001188597"/>
    </source>
</evidence>
<gene>
    <name evidence="2" type="ORF">RJ639_029797</name>
</gene>
<dbReference type="InterPro" id="IPR057670">
    <property type="entry name" value="SH3_retrovirus"/>
</dbReference>
<keyword evidence="3" id="KW-1185">Reference proteome</keyword>
<reference evidence="2" key="1">
    <citation type="submission" date="2022-12" db="EMBL/GenBank/DDBJ databases">
        <title>Draft genome assemblies for two species of Escallonia (Escalloniales).</title>
        <authorList>
            <person name="Chanderbali A."/>
            <person name="Dervinis C."/>
            <person name="Anghel I."/>
            <person name="Soltis D."/>
            <person name="Soltis P."/>
            <person name="Zapata F."/>
        </authorList>
    </citation>
    <scope>NUCLEOTIDE SEQUENCE</scope>
    <source>
        <strain evidence="2">UCBG64.0493</strain>
        <tissue evidence="2">Leaf</tissue>
    </source>
</reference>
<dbReference type="Pfam" id="PF25597">
    <property type="entry name" value="SH3_retrovirus"/>
    <property type="match status" value="1"/>
</dbReference>
<evidence type="ECO:0000313" key="2">
    <source>
        <dbReference type="EMBL" id="KAK3038499.1"/>
    </source>
</evidence>
<sequence>MFDGIVRTLGDLQNEERFKLNPKSKECRFLGYEEGVKGYRLWDPVAKKMVINRDVIFNDAQMLDRDATSNERQGRTVEI</sequence>
<dbReference type="EMBL" id="JAVXUP010000095">
    <property type="protein sequence ID" value="KAK3038499.1"/>
    <property type="molecule type" value="Genomic_DNA"/>
</dbReference>
<dbReference type="AlphaFoldDB" id="A0AA88X3C5"/>
<name>A0AA88X3C5_9ASTE</name>
<feature type="domain" description="Retroviral polymerase SH3-like" evidence="1">
    <location>
        <begin position="13"/>
        <end position="66"/>
    </location>
</feature>
<protein>
    <recommendedName>
        <fullName evidence="1">Retroviral polymerase SH3-like domain-containing protein</fullName>
    </recommendedName>
</protein>
<comment type="caution">
    <text evidence="2">The sequence shown here is derived from an EMBL/GenBank/DDBJ whole genome shotgun (WGS) entry which is preliminary data.</text>
</comment>